<evidence type="ECO:0000313" key="24">
    <source>
        <dbReference type="EMBL" id="KAK7316614.1"/>
    </source>
</evidence>
<evidence type="ECO:0000256" key="20">
    <source>
        <dbReference type="SAM" id="Phobius"/>
    </source>
</evidence>
<dbReference type="FunFam" id="3.90.180.10:FF:000007">
    <property type="entry name" value="Alcohol dehydrogenase 6"/>
    <property type="match status" value="1"/>
</dbReference>
<dbReference type="SUPFAM" id="SSF51735">
    <property type="entry name" value="NAD(P)-binding Rossmann-fold domains"/>
    <property type="match status" value="1"/>
</dbReference>
<dbReference type="SUPFAM" id="SSF53448">
    <property type="entry name" value="Nucleotide-diphospho-sugar transferases"/>
    <property type="match status" value="1"/>
</dbReference>
<keyword evidence="6" id="KW-0328">Glycosyltransferase</keyword>
<evidence type="ECO:0000256" key="19">
    <source>
        <dbReference type="RuleBase" id="RU361277"/>
    </source>
</evidence>
<dbReference type="GO" id="GO:0004022">
    <property type="term" value="F:alcohol dehydrogenase (NAD+) activity"/>
    <property type="evidence" value="ECO:0007669"/>
    <property type="project" value="UniProtKB-EC"/>
</dbReference>
<evidence type="ECO:0000256" key="11">
    <source>
        <dbReference type="ARBA" id="ARBA00022989"/>
    </source>
</evidence>
<comment type="caution">
    <text evidence="24">The sequence shown here is derived from an EMBL/GenBank/DDBJ whole genome shotgun (WGS) entry which is preliminary data.</text>
</comment>
<evidence type="ECO:0000256" key="17">
    <source>
        <dbReference type="PIRSR" id="PIRSR605150-2"/>
    </source>
</evidence>
<evidence type="ECO:0000256" key="3">
    <source>
        <dbReference type="ARBA" id="ARBA00010902"/>
    </source>
</evidence>
<feature type="transmembrane region" description="Helical" evidence="20">
    <location>
        <begin position="27"/>
        <end position="46"/>
    </location>
</feature>
<feature type="binding site" evidence="17">
    <location>
        <position position="115"/>
    </location>
    <ligand>
        <name>UDP-alpha-D-glucose</name>
        <dbReference type="ChEBI" id="CHEBI:58885"/>
    </ligand>
</feature>
<evidence type="ECO:0000259" key="23">
    <source>
        <dbReference type="Pfam" id="PF08240"/>
    </source>
</evidence>
<dbReference type="SUPFAM" id="SSF50129">
    <property type="entry name" value="GroES-like"/>
    <property type="match status" value="2"/>
</dbReference>
<keyword evidence="14 20" id="KW-0472">Membrane</keyword>
<dbReference type="SUPFAM" id="SSF53098">
    <property type="entry name" value="Ribonuclease H-like"/>
    <property type="match status" value="1"/>
</dbReference>
<protein>
    <recommendedName>
        <fullName evidence="5">alcohol dehydrogenase</fullName>
        <ecNumber evidence="5">1.1.1.1</ecNumber>
    </recommendedName>
</protein>
<dbReference type="GO" id="GO:0051903">
    <property type="term" value="F:S-(hydroxymethyl)glutathione dehydrogenase [NAD(P)+] activity"/>
    <property type="evidence" value="ECO:0007669"/>
    <property type="project" value="TreeGrafter"/>
</dbReference>
<organism evidence="24 25">
    <name type="scientific">Clitoria ternatea</name>
    <name type="common">Butterfly pea</name>
    <dbReference type="NCBI Taxonomy" id="43366"/>
    <lineage>
        <taxon>Eukaryota</taxon>
        <taxon>Viridiplantae</taxon>
        <taxon>Streptophyta</taxon>
        <taxon>Embryophyta</taxon>
        <taxon>Tracheophyta</taxon>
        <taxon>Spermatophyta</taxon>
        <taxon>Magnoliopsida</taxon>
        <taxon>eudicotyledons</taxon>
        <taxon>Gunneridae</taxon>
        <taxon>Pentapetalae</taxon>
        <taxon>rosids</taxon>
        <taxon>fabids</taxon>
        <taxon>Fabales</taxon>
        <taxon>Fabaceae</taxon>
        <taxon>Papilionoideae</taxon>
        <taxon>50 kb inversion clade</taxon>
        <taxon>NPAAA clade</taxon>
        <taxon>indigoferoid/millettioid clade</taxon>
        <taxon>Phaseoleae</taxon>
        <taxon>Clitoria</taxon>
    </lineage>
</organism>
<dbReference type="PANTHER" id="PTHR43880:SF55">
    <property type="entry name" value="ZINC-BINDING ALCOHOL DEHYDROGENASE FAMILY PROTEIN"/>
    <property type="match status" value="1"/>
</dbReference>
<evidence type="ECO:0000259" key="22">
    <source>
        <dbReference type="Pfam" id="PF05699"/>
    </source>
</evidence>
<evidence type="ECO:0000256" key="2">
    <source>
        <dbReference type="ARBA" id="ARBA00004127"/>
    </source>
</evidence>
<dbReference type="AlphaFoldDB" id="A0AAN9KIY8"/>
<comment type="subcellular location">
    <subcellularLocation>
        <location evidence="2">Endomembrane system</location>
        <topology evidence="2">Multi-pass membrane protein</topology>
    </subcellularLocation>
</comment>
<evidence type="ECO:0000259" key="21">
    <source>
        <dbReference type="Pfam" id="PF00107"/>
    </source>
</evidence>
<evidence type="ECO:0000256" key="15">
    <source>
        <dbReference type="ARBA" id="ARBA00049164"/>
    </source>
</evidence>
<feature type="binding site" evidence="18">
    <location>
        <position position="300"/>
    </location>
    <ligand>
        <name>Mn(2+)</name>
        <dbReference type="ChEBI" id="CHEBI:29035"/>
    </ligand>
</feature>
<dbReference type="GO" id="GO:0046983">
    <property type="term" value="F:protein dimerization activity"/>
    <property type="evidence" value="ECO:0007669"/>
    <property type="project" value="InterPro"/>
</dbReference>
<evidence type="ECO:0000256" key="4">
    <source>
        <dbReference type="ARBA" id="ARBA00011738"/>
    </source>
</evidence>
<dbReference type="InterPro" id="IPR002328">
    <property type="entry name" value="ADH_Zn_CS"/>
</dbReference>
<dbReference type="PROSITE" id="PS00059">
    <property type="entry name" value="ADH_ZINC"/>
    <property type="match status" value="1"/>
</dbReference>
<feature type="binding site" evidence="17">
    <location>
        <position position="114"/>
    </location>
    <ligand>
        <name>UDP-alpha-D-glucose</name>
        <dbReference type="ChEBI" id="CHEBI:58885"/>
    </ligand>
</feature>
<dbReference type="Pfam" id="PF03552">
    <property type="entry name" value="Cellulose_synt"/>
    <property type="match status" value="2"/>
</dbReference>
<feature type="domain" description="Alcohol dehydrogenase-like N-terminal" evidence="23">
    <location>
        <begin position="849"/>
        <end position="977"/>
    </location>
</feature>
<keyword evidence="7" id="KW-0808">Transferase</keyword>
<keyword evidence="11 20" id="KW-1133">Transmembrane helix</keyword>
<evidence type="ECO:0000256" key="13">
    <source>
        <dbReference type="ARBA" id="ARBA00023027"/>
    </source>
</evidence>
<evidence type="ECO:0000256" key="8">
    <source>
        <dbReference type="ARBA" id="ARBA00022692"/>
    </source>
</evidence>
<dbReference type="Pfam" id="PF00107">
    <property type="entry name" value="ADH_zinc_N"/>
    <property type="match status" value="1"/>
</dbReference>
<reference evidence="24 25" key="1">
    <citation type="submission" date="2024-01" db="EMBL/GenBank/DDBJ databases">
        <title>The genomes of 5 underutilized Papilionoideae crops provide insights into root nodulation and disease resistance.</title>
        <authorList>
            <person name="Yuan L."/>
        </authorList>
    </citation>
    <scope>NUCLEOTIDE SEQUENCE [LARGE SCALE GENOMIC DNA]</scope>
    <source>
        <strain evidence="24">LY-2023</strain>
        <tissue evidence="24">Leaf</tissue>
    </source>
</reference>
<dbReference type="GO" id="GO:0012505">
    <property type="term" value="C:endomembrane system"/>
    <property type="evidence" value="ECO:0007669"/>
    <property type="project" value="UniProtKB-SubCell"/>
</dbReference>
<feature type="domain" description="Alcohol dehydrogenase-like C-terminal" evidence="21">
    <location>
        <begin position="1020"/>
        <end position="1140"/>
    </location>
</feature>
<evidence type="ECO:0000256" key="12">
    <source>
        <dbReference type="ARBA" id="ARBA00023002"/>
    </source>
</evidence>
<evidence type="ECO:0000256" key="9">
    <source>
        <dbReference type="ARBA" id="ARBA00022723"/>
    </source>
</evidence>
<dbReference type="InterPro" id="IPR013149">
    <property type="entry name" value="ADH-like_C"/>
</dbReference>
<keyword evidence="10 19" id="KW-0862">Zinc</keyword>
<dbReference type="InterPro" id="IPR029044">
    <property type="entry name" value="Nucleotide-diphossugar_trans"/>
</dbReference>
<keyword evidence="25" id="KW-1185">Reference proteome</keyword>
<proteinExistence type="inferred from homology"/>
<evidence type="ECO:0000256" key="6">
    <source>
        <dbReference type="ARBA" id="ARBA00022676"/>
    </source>
</evidence>
<evidence type="ECO:0000256" key="5">
    <source>
        <dbReference type="ARBA" id="ARBA00013190"/>
    </source>
</evidence>
<dbReference type="Proteomes" id="UP001359559">
    <property type="component" value="Unassembled WGS sequence"/>
</dbReference>
<evidence type="ECO:0000256" key="10">
    <source>
        <dbReference type="ARBA" id="ARBA00022833"/>
    </source>
</evidence>
<dbReference type="GO" id="GO:0046294">
    <property type="term" value="P:formaldehyde catabolic process"/>
    <property type="evidence" value="ECO:0007669"/>
    <property type="project" value="TreeGrafter"/>
</dbReference>
<evidence type="ECO:0000313" key="25">
    <source>
        <dbReference type="Proteomes" id="UP001359559"/>
    </source>
</evidence>
<keyword evidence="9 19" id="KW-0479">Metal-binding</keyword>
<dbReference type="InterPro" id="IPR011032">
    <property type="entry name" value="GroES-like_sf"/>
</dbReference>
<dbReference type="InterPro" id="IPR012337">
    <property type="entry name" value="RNaseH-like_sf"/>
</dbReference>
<comment type="similarity">
    <text evidence="3">Belongs to the zinc-containing alcohol dehydrogenase family. Class-III subfamily.</text>
</comment>
<dbReference type="GO" id="GO:0016020">
    <property type="term" value="C:membrane"/>
    <property type="evidence" value="ECO:0007669"/>
    <property type="project" value="InterPro"/>
</dbReference>
<feature type="binding site" evidence="18">
    <location>
        <position position="276"/>
    </location>
    <ligand>
        <name>Mn(2+)</name>
        <dbReference type="ChEBI" id="CHEBI:29035"/>
    </ligand>
</feature>
<comment type="cofactor">
    <cofactor evidence="1 19">
        <name>Zn(2+)</name>
        <dbReference type="ChEBI" id="CHEBI:29105"/>
    </cofactor>
</comment>
<dbReference type="Gene3D" id="3.90.180.10">
    <property type="entry name" value="Medium-chain alcohol dehydrogenases, catalytic domain"/>
    <property type="match status" value="1"/>
</dbReference>
<keyword evidence="13" id="KW-0520">NAD</keyword>
<dbReference type="InterPro" id="IPR008906">
    <property type="entry name" value="HATC_C_dom"/>
</dbReference>
<dbReference type="EMBL" id="JAYKXN010000001">
    <property type="protein sequence ID" value="KAK7316614.1"/>
    <property type="molecule type" value="Genomic_DNA"/>
</dbReference>
<dbReference type="Gene3D" id="3.90.550.10">
    <property type="entry name" value="Spore Coat Polysaccharide Biosynthesis Protein SpsA, Chain A"/>
    <property type="match status" value="2"/>
</dbReference>
<name>A0AAN9KIY8_CLITE</name>
<keyword evidence="12" id="KW-0560">Oxidoreductase</keyword>
<dbReference type="Pfam" id="PF05699">
    <property type="entry name" value="Dimer_Tnp_hAT"/>
    <property type="match status" value="1"/>
</dbReference>
<dbReference type="PANTHER" id="PTHR43880">
    <property type="entry name" value="ALCOHOL DEHYDROGENASE"/>
    <property type="match status" value="1"/>
</dbReference>
<comment type="catalytic activity">
    <reaction evidence="16">
        <text>a primary alcohol + NAD(+) = an aldehyde + NADH + H(+)</text>
        <dbReference type="Rhea" id="RHEA:10736"/>
        <dbReference type="ChEBI" id="CHEBI:15378"/>
        <dbReference type="ChEBI" id="CHEBI:15734"/>
        <dbReference type="ChEBI" id="CHEBI:17478"/>
        <dbReference type="ChEBI" id="CHEBI:57540"/>
        <dbReference type="ChEBI" id="CHEBI:57945"/>
        <dbReference type="EC" id="1.1.1.1"/>
    </reaction>
</comment>
<dbReference type="Pfam" id="PF08240">
    <property type="entry name" value="ADH_N"/>
    <property type="match status" value="1"/>
</dbReference>
<dbReference type="GO" id="GO:0008270">
    <property type="term" value="F:zinc ion binding"/>
    <property type="evidence" value="ECO:0007669"/>
    <property type="project" value="InterPro"/>
</dbReference>
<dbReference type="GO" id="GO:0005829">
    <property type="term" value="C:cytosol"/>
    <property type="evidence" value="ECO:0007669"/>
    <property type="project" value="TreeGrafter"/>
</dbReference>
<feature type="domain" description="HAT C-terminal dimerisation" evidence="22">
    <location>
        <begin position="617"/>
        <end position="693"/>
    </location>
</feature>
<sequence>METSEEALLLNTCHVQKSLVIMNRSHMFLHSIALGFLFYYRVCFLLQYSETNKGSHLLPWLLVFVSEIILSFIWILDQAYRWNPVTRSFFPERLPHDDKLPHVDVFICTADPIKEPTLDVMNTLLSAMALDYPAQKLHVYISDDCGSPLTLHGVREAWKFASWWLPFCTRYRIKNRCPKAYFSALENHDVHSDFARSSVYVADKQKTKEMYETFKENIRTFRKDRVLYGDNPVGDHYSIIEVIQENINDDEVDNAKMPLLVYVSREKKPSQPHHFKAGALNVLLRVSAVMSNSPYILVLDCDMFCNDPSSARYAMCFHLDPKISSSLAFVQFPQKFHNISKNDIYDSQHRSLFTLQWPGLDGLKGPVMSGIDMQKLKEYFGSSNDFIKSLAQNYTSYLASDRNALQDESHLLASCEYEIGTKWGQEVGFLYDSVVEDYLTGFILHCNGWTSVFCDPTRPQFLEPMLCMAHIFPSSLLASLVSCYHPSALSTEWNTLVPKVYEMWDSMIEKVKATIYRHEGKEASEVSNFFEVVHKILNLRWSKSCTPLHCLAHSLNPRYYSAAWLSEAPNRLPPHQDEEVCRERNKCLKRYFPTAEERRKIFLEFSKFSSCAGDFASFDSIEDRWNLPPKEWWVMHGSHTPLLQKLALKLLIQPCSSSCCERNWSTYSFIHSLKRNKMDPKRAEDLVYVHSNLRLLSRKDDTYAKGETKLWDISGDMHAPLDDGAGFLELAEMSLDEPELEAMLFLDDGNGGDETETVNFLLAVFIITVNYPITEGLIIRKDKGRISLLPQPLKRCRRRETQFVRFCCFSMEEDANSEGKPIRCKAAVARRAGEALVIEEVIVAPPMSREVRIRVICTSLCHSDLTFWNLQHPPGIFPRILGHEAIGVVESVGKDITEVTKGDVVIPVFLPDCGECVDCKSTKSNQCTNIPFKVSPCMPRDGTTRFTDQNGEIIYHFLCISSFSEYTVIDIANLVKIDPEIPPNRACLLSCGVSTGVGAAWRTAGVESGSTVAIFGLGSIGLAVAEGARLCGATRIIGVDVNPEKFKIGKKFGVTDFVHAGECENKPVSQVIIEMTGGGADYCFECVGKTSLVQEAFASCRKGWGKTIVLGVDQPGAMLSLSSYDVLHQGKTLMGSLFGGLKPKCHVPILLKRYMDKELQLDEFVTHEVEFKDINKAFDLLSNGQCLRCVIWMDK</sequence>
<feature type="binding site" evidence="17">
    <location>
        <position position="144"/>
    </location>
    <ligand>
        <name>UDP-alpha-D-glucose</name>
        <dbReference type="ChEBI" id="CHEBI:58885"/>
    </ligand>
</feature>
<evidence type="ECO:0000256" key="7">
    <source>
        <dbReference type="ARBA" id="ARBA00022679"/>
    </source>
</evidence>
<dbReference type="EC" id="1.1.1.1" evidence="5"/>
<dbReference type="InterPro" id="IPR036291">
    <property type="entry name" value="NAD(P)-bd_dom_sf"/>
</dbReference>
<evidence type="ECO:0000256" key="16">
    <source>
        <dbReference type="ARBA" id="ARBA00049243"/>
    </source>
</evidence>
<feature type="transmembrane region" description="Helical" evidence="20">
    <location>
        <begin position="58"/>
        <end position="76"/>
    </location>
</feature>
<dbReference type="FunFam" id="3.90.550.10:FF:000194">
    <property type="entry name" value="Cellulose synthase-like protein G2 isoform A"/>
    <property type="match status" value="1"/>
</dbReference>
<dbReference type="GO" id="GO:0030244">
    <property type="term" value="P:cellulose biosynthetic process"/>
    <property type="evidence" value="ECO:0007669"/>
    <property type="project" value="InterPro"/>
</dbReference>
<evidence type="ECO:0000256" key="1">
    <source>
        <dbReference type="ARBA" id="ARBA00001947"/>
    </source>
</evidence>
<dbReference type="InterPro" id="IPR005150">
    <property type="entry name" value="Cellulose_synth"/>
</dbReference>
<accession>A0AAN9KIY8</accession>
<evidence type="ECO:0000256" key="14">
    <source>
        <dbReference type="ARBA" id="ARBA00023136"/>
    </source>
</evidence>
<comment type="subunit">
    <text evidence="4">Homodimer.</text>
</comment>
<keyword evidence="8 20" id="KW-0812">Transmembrane</keyword>
<dbReference type="FunFam" id="3.40.50.720:FF:000003">
    <property type="entry name" value="S-(hydroxymethyl)glutathione dehydrogenase"/>
    <property type="match status" value="1"/>
</dbReference>
<dbReference type="InterPro" id="IPR013154">
    <property type="entry name" value="ADH-like_N"/>
</dbReference>
<dbReference type="Gene3D" id="3.40.50.720">
    <property type="entry name" value="NAD(P)-binding Rossmann-like Domain"/>
    <property type="match status" value="1"/>
</dbReference>
<dbReference type="GO" id="GO:0016760">
    <property type="term" value="F:cellulose synthase (UDP-forming) activity"/>
    <property type="evidence" value="ECO:0007669"/>
    <property type="project" value="InterPro"/>
</dbReference>
<gene>
    <name evidence="24" type="ORF">RJT34_00206</name>
</gene>
<comment type="catalytic activity">
    <reaction evidence="15">
        <text>a secondary alcohol + NAD(+) = a ketone + NADH + H(+)</text>
        <dbReference type="Rhea" id="RHEA:10740"/>
        <dbReference type="ChEBI" id="CHEBI:15378"/>
        <dbReference type="ChEBI" id="CHEBI:17087"/>
        <dbReference type="ChEBI" id="CHEBI:35681"/>
        <dbReference type="ChEBI" id="CHEBI:57540"/>
        <dbReference type="ChEBI" id="CHEBI:57945"/>
        <dbReference type="EC" id="1.1.1.1"/>
    </reaction>
</comment>
<evidence type="ECO:0000256" key="18">
    <source>
        <dbReference type="PIRSR" id="PIRSR605150-3"/>
    </source>
</evidence>